<dbReference type="Proteomes" id="UP000223968">
    <property type="component" value="Unassembled WGS sequence"/>
</dbReference>
<sequence>MINDAGTGGSDNASDRASKAPVVEDEGRKPKRRKKVKEEHGEEETPKKKKKKSSRKTAAAETPAPVEVSNFGIQTPQPTPALRSNGPTEDNYEPRDATPDNEINSSSRLVLPSCETQAECAIVKEEPRVEEITPSKEFSGRISPGWFRNERQPAPDIYRPFSPPLPPLGRLNGVYDIDFENSRSDTIVLSVQESRMWGGFHFGDVRGAFYLSQRPYHALEKESFDFEFRGITRDNIVRRGPGCTGKISFLGNGVIRGNSQLLVPGQLMGAFRGHKRFESSQRRPPRSPNSLKAEFESYLTRAR</sequence>
<protein>
    <submittedName>
        <fullName evidence="2">Uncharacterized protein</fullName>
    </submittedName>
</protein>
<keyword evidence="3" id="KW-1185">Reference proteome</keyword>
<dbReference type="AlphaFoldDB" id="A0A2B7XSF1"/>
<proteinExistence type="predicted"/>
<reference evidence="2 3" key="1">
    <citation type="submission" date="2017-10" db="EMBL/GenBank/DDBJ databases">
        <title>Comparative genomics in systemic dimorphic fungi from Ajellomycetaceae.</title>
        <authorList>
            <person name="Munoz J.F."/>
            <person name="Mcewen J.G."/>
            <person name="Clay O.K."/>
            <person name="Cuomo C.A."/>
        </authorList>
    </citation>
    <scope>NUCLEOTIDE SEQUENCE [LARGE SCALE GENOMIC DNA]</scope>
    <source>
        <strain evidence="2 3">UAMH5409</strain>
    </source>
</reference>
<feature type="region of interest" description="Disordered" evidence="1">
    <location>
        <begin position="1"/>
        <end position="110"/>
    </location>
</feature>
<dbReference type="OrthoDB" id="4121058at2759"/>
<evidence type="ECO:0000313" key="3">
    <source>
        <dbReference type="Proteomes" id="UP000223968"/>
    </source>
</evidence>
<feature type="compositionally biased region" description="Basic and acidic residues" evidence="1">
    <location>
        <begin position="36"/>
        <end position="46"/>
    </location>
</feature>
<accession>A0A2B7XSF1</accession>
<gene>
    <name evidence="2" type="ORF">AJ79_04440</name>
</gene>
<organism evidence="2 3">
    <name type="scientific">Helicocarpus griseus UAMH5409</name>
    <dbReference type="NCBI Taxonomy" id="1447875"/>
    <lineage>
        <taxon>Eukaryota</taxon>
        <taxon>Fungi</taxon>
        <taxon>Dikarya</taxon>
        <taxon>Ascomycota</taxon>
        <taxon>Pezizomycotina</taxon>
        <taxon>Eurotiomycetes</taxon>
        <taxon>Eurotiomycetidae</taxon>
        <taxon>Onygenales</taxon>
        <taxon>Ajellomycetaceae</taxon>
        <taxon>Helicocarpus</taxon>
    </lineage>
</organism>
<comment type="caution">
    <text evidence="2">The sequence shown here is derived from an EMBL/GenBank/DDBJ whole genome shotgun (WGS) entry which is preliminary data.</text>
</comment>
<feature type="region of interest" description="Disordered" evidence="1">
    <location>
        <begin position="276"/>
        <end position="303"/>
    </location>
</feature>
<name>A0A2B7XSF1_9EURO</name>
<dbReference type="EMBL" id="PDNB01000062">
    <property type="protein sequence ID" value="PGH12146.1"/>
    <property type="molecule type" value="Genomic_DNA"/>
</dbReference>
<evidence type="ECO:0000313" key="2">
    <source>
        <dbReference type="EMBL" id="PGH12146.1"/>
    </source>
</evidence>
<evidence type="ECO:0000256" key="1">
    <source>
        <dbReference type="SAM" id="MobiDB-lite"/>
    </source>
</evidence>